<reference evidence="1" key="1">
    <citation type="journal article" date="2022" name="Int. J. Mol. Sci.">
        <title>Draft Genome of Tanacetum Coccineum: Genomic Comparison of Closely Related Tanacetum-Family Plants.</title>
        <authorList>
            <person name="Yamashiro T."/>
            <person name="Shiraishi A."/>
            <person name="Nakayama K."/>
            <person name="Satake H."/>
        </authorList>
    </citation>
    <scope>NUCLEOTIDE SEQUENCE</scope>
</reference>
<gene>
    <name evidence="1" type="ORF">Tco_0976980</name>
</gene>
<evidence type="ECO:0000313" key="2">
    <source>
        <dbReference type="Proteomes" id="UP001151760"/>
    </source>
</evidence>
<evidence type="ECO:0000313" key="1">
    <source>
        <dbReference type="EMBL" id="GJT50823.1"/>
    </source>
</evidence>
<name>A0ABQ5EIT4_9ASTR</name>
<reference evidence="1" key="2">
    <citation type="submission" date="2022-01" db="EMBL/GenBank/DDBJ databases">
        <authorList>
            <person name="Yamashiro T."/>
            <person name="Shiraishi A."/>
            <person name="Satake H."/>
            <person name="Nakayama K."/>
        </authorList>
    </citation>
    <scope>NUCLEOTIDE SEQUENCE</scope>
</reference>
<organism evidence="1 2">
    <name type="scientific">Tanacetum coccineum</name>
    <dbReference type="NCBI Taxonomy" id="301880"/>
    <lineage>
        <taxon>Eukaryota</taxon>
        <taxon>Viridiplantae</taxon>
        <taxon>Streptophyta</taxon>
        <taxon>Embryophyta</taxon>
        <taxon>Tracheophyta</taxon>
        <taxon>Spermatophyta</taxon>
        <taxon>Magnoliopsida</taxon>
        <taxon>eudicotyledons</taxon>
        <taxon>Gunneridae</taxon>
        <taxon>Pentapetalae</taxon>
        <taxon>asterids</taxon>
        <taxon>campanulids</taxon>
        <taxon>Asterales</taxon>
        <taxon>Asteraceae</taxon>
        <taxon>Asteroideae</taxon>
        <taxon>Anthemideae</taxon>
        <taxon>Anthemidinae</taxon>
        <taxon>Tanacetum</taxon>
    </lineage>
</organism>
<dbReference type="Proteomes" id="UP001151760">
    <property type="component" value="Unassembled WGS sequence"/>
</dbReference>
<accession>A0ABQ5EIT4</accession>
<protein>
    <submittedName>
        <fullName evidence="1">Uncharacterized protein</fullName>
    </submittedName>
</protein>
<comment type="caution">
    <text evidence="1">The sequence shown here is derived from an EMBL/GenBank/DDBJ whole genome shotgun (WGS) entry which is preliminary data.</text>
</comment>
<keyword evidence="2" id="KW-1185">Reference proteome</keyword>
<sequence>MKLILPGQSLDIQINFFVSSLLAIIHLRLKKDVVLLEKRLTRLNAGPSKSALQSFFFPLCSGSGKSFGGWSNSVQCSRTSCLSELLKPHSGSDLCIEQSAPASLVLVICHSVEERAGCCLEADALDSLLAHTSLPSSSSSSHHHHYMLSLCVLHLVCNFLKPWSLHPLSNLHKIMILDSRQTLGQATQSISRLSRMCRSKNLNESIIKFLLLIIINSCRTGILLTVNTSAERSTPFFTSTSLCSSGKSDLNTALEDEISVKGGITRGDVEKILGSHSSECVIFMRRGPCCPHQEDLDHA</sequence>
<proteinExistence type="predicted"/>
<dbReference type="EMBL" id="BQNB010016354">
    <property type="protein sequence ID" value="GJT50823.1"/>
    <property type="molecule type" value="Genomic_DNA"/>
</dbReference>